<keyword evidence="3" id="KW-0732">Signal</keyword>
<feature type="transmembrane region" description="Helical" evidence="2">
    <location>
        <begin position="273"/>
        <end position="295"/>
    </location>
</feature>
<keyword evidence="2" id="KW-0812">Transmembrane</keyword>
<gene>
    <name evidence="4" type="ORF">EBB54_10825</name>
</gene>
<sequence length="417" mass="45832">MKKSIFLGKWFLCVLGAVVLAGSAGFTAGAAGTEGLETGWEKEQETIRETGREEDLEMNPEKMAEIRDQTEANMLGEFDFSELDDSLRSLFPREKLRFGDVTAAMMSGNLEETGKLLLQYAGDQLTYEFQTNRKNLVYMLLIAVIAAIFTNFSGAFQSRQVSEISFYVLYMLLITMCLTTFRVAMEGLEGKLLALLDFMRLMCPGYFMAVSLASGSSSSMMFYGMVLLLIYVVEMLVLRLLLPLINVYIMIQVMNYLVGEHVLSELADLIRKLITWILRSLLGCVIGLNVIQGLLSPTIDTLKRSTLTKAVEAVPGIGSLFGGVTDVLLGTAVLIKNGIGMAGAVILILICSVPVIQMAAMTFLYKFAAAMVQPVSDKRITGCIRSVSEGYRLMLKVLYTTLILFLITIAVVAASTN</sequence>
<keyword evidence="5" id="KW-1185">Reference proteome</keyword>
<evidence type="ECO:0000313" key="5">
    <source>
        <dbReference type="Proteomes" id="UP000274920"/>
    </source>
</evidence>
<keyword evidence="2" id="KW-0472">Membrane</keyword>
<feature type="transmembrane region" description="Helical" evidence="2">
    <location>
        <begin position="205"/>
        <end position="233"/>
    </location>
</feature>
<keyword evidence="2" id="KW-1133">Transmembrane helix</keyword>
<comment type="caution">
    <text evidence="4">The sequence shown here is derived from an EMBL/GenBank/DDBJ whole genome shotgun (WGS) entry which is preliminary data.</text>
</comment>
<evidence type="ECO:0000256" key="3">
    <source>
        <dbReference type="SAM" id="SignalP"/>
    </source>
</evidence>
<feature type="transmembrane region" description="Helical" evidence="2">
    <location>
        <begin position="316"/>
        <end position="335"/>
    </location>
</feature>
<evidence type="ECO:0000256" key="1">
    <source>
        <dbReference type="SAM" id="MobiDB-lite"/>
    </source>
</evidence>
<organism evidence="4 5">
    <name type="scientific">Schaedlerella arabinosiphila</name>
    <dbReference type="NCBI Taxonomy" id="2044587"/>
    <lineage>
        <taxon>Bacteria</taxon>
        <taxon>Bacillati</taxon>
        <taxon>Bacillota</taxon>
        <taxon>Clostridia</taxon>
        <taxon>Lachnospirales</taxon>
        <taxon>Lachnospiraceae</taxon>
        <taxon>Schaedlerella</taxon>
    </lineage>
</organism>
<evidence type="ECO:0000313" key="4">
    <source>
        <dbReference type="EMBL" id="RRK31806.1"/>
    </source>
</evidence>
<evidence type="ECO:0000256" key="2">
    <source>
        <dbReference type="SAM" id="Phobius"/>
    </source>
</evidence>
<dbReference type="Proteomes" id="UP000274920">
    <property type="component" value="Unassembled WGS sequence"/>
</dbReference>
<dbReference type="AlphaFoldDB" id="A0A3R8JN09"/>
<feature type="chain" id="PRO_5018524369" evidence="3">
    <location>
        <begin position="31"/>
        <end position="417"/>
    </location>
</feature>
<accession>A0A3R8JN09</accession>
<feature type="transmembrane region" description="Helical" evidence="2">
    <location>
        <begin position="136"/>
        <end position="154"/>
    </location>
</feature>
<dbReference type="Pfam" id="PF09546">
    <property type="entry name" value="Spore_III_AE"/>
    <property type="match status" value="1"/>
</dbReference>
<protein>
    <submittedName>
        <fullName evidence="4">Stage III sporulation protein AF</fullName>
    </submittedName>
</protein>
<name>A0A3R8JN09_9FIRM</name>
<feature type="region of interest" description="Disordered" evidence="1">
    <location>
        <begin position="35"/>
        <end position="56"/>
    </location>
</feature>
<feature type="signal peptide" evidence="3">
    <location>
        <begin position="1"/>
        <end position="30"/>
    </location>
</feature>
<reference evidence="4" key="1">
    <citation type="submission" date="2018-10" db="EMBL/GenBank/DDBJ databases">
        <title>Schaedlerella arabinophila gen. nov. sp. nov., isolated from the mouse intestinal tract and comparative analysis with the genome of the closely related altered Schaedler flora strain ASF502.</title>
        <authorList>
            <person name="Miyake S."/>
            <person name="Soh M."/>
            <person name="Seedorf H."/>
        </authorList>
    </citation>
    <scope>NUCLEOTIDE SEQUENCE [LARGE SCALE GENOMIC DNA]</scope>
    <source>
        <strain evidence="4">DSM 106076</strain>
    </source>
</reference>
<proteinExistence type="predicted"/>
<feature type="compositionally biased region" description="Basic and acidic residues" evidence="1">
    <location>
        <begin position="39"/>
        <end position="56"/>
    </location>
</feature>
<feature type="transmembrane region" description="Helical" evidence="2">
    <location>
        <begin position="166"/>
        <end position="185"/>
    </location>
</feature>
<dbReference type="RefSeq" id="WP_125127404.1">
    <property type="nucleotide sequence ID" value="NZ_RHJS01000002.1"/>
</dbReference>
<feature type="transmembrane region" description="Helical" evidence="2">
    <location>
        <begin position="341"/>
        <end position="372"/>
    </location>
</feature>
<feature type="transmembrane region" description="Helical" evidence="2">
    <location>
        <begin position="393"/>
        <end position="414"/>
    </location>
</feature>
<dbReference type="InterPro" id="IPR014194">
    <property type="entry name" value="Spore_III_AE"/>
</dbReference>
<dbReference type="EMBL" id="RHJS01000002">
    <property type="protein sequence ID" value="RRK31806.1"/>
    <property type="molecule type" value="Genomic_DNA"/>
</dbReference>
<feature type="transmembrane region" description="Helical" evidence="2">
    <location>
        <begin position="240"/>
        <end position="258"/>
    </location>
</feature>